<feature type="transmembrane region" description="Helical" evidence="8">
    <location>
        <begin position="38"/>
        <end position="55"/>
    </location>
</feature>
<dbReference type="InterPro" id="IPR027469">
    <property type="entry name" value="Cation_efflux_TMD_sf"/>
</dbReference>
<dbReference type="GO" id="GO:0005385">
    <property type="term" value="F:zinc ion transmembrane transporter activity"/>
    <property type="evidence" value="ECO:0007669"/>
    <property type="project" value="TreeGrafter"/>
</dbReference>
<evidence type="ECO:0000256" key="7">
    <source>
        <dbReference type="ARBA" id="ARBA00023136"/>
    </source>
</evidence>
<evidence type="ECO:0000313" key="11">
    <source>
        <dbReference type="EMBL" id="BCJ87066.1"/>
    </source>
</evidence>
<dbReference type="EMBL" id="AP023366">
    <property type="protein sequence ID" value="BCJ87066.1"/>
    <property type="molecule type" value="Genomic_DNA"/>
</dbReference>
<dbReference type="KEGG" id="eff:skT53_20510"/>
<feature type="transmembrane region" description="Helical" evidence="8">
    <location>
        <begin position="169"/>
        <end position="190"/>
    </location>
</feature>
<evidence type="ECO:0000256" key="8">
    <source>
        <dbReference type="SAM" id="Phobius"/>
    </source>
</evidence>
<evidence type="ECO:0000259" key="9">
    <source>
        <dbReference type="Pfam" id="PF01545"/>
    </source>
</evidence>
<keyword evidence="7 8" id="KW-0472">Membrane</keyword>
<dbReference type="NCBIfam" id="TIGR01297">
    <property type="entry name" value="CDF"/>
    <property type="match status" value="1"/>
</dbReference>
<dbReference type="Pfam" id="PF16916">
    <property type="entry name" value="ZT_dimer"/>
    <property type="match status" value="1"/>
</dbReference>
<evidence type="ECO:0000313" key="12">
    <source>
        <dbReference type="Proteomes" id="UP000593802"/>
    </source>
</evidence>
<dbReference type="SUPFAM" id="SSF161111">
    <property type="entry name" value="Cation efflux protein transmembrane domain-like"/>
    <property type="match status" value="1"/>
</dbReference>
<keyword evidence="6" id="KW-0406">Ion transport</keyword>
<evidence type="ECO:0000256" key="1">
    <source>
        <dbReference type="ARBA" id="ARBA00004141"/>
    </source>
</evidence>
<keyword evidence="4 8" id="KW-0812">Transmembrane</keyword>
<dbReference type="GO" id="GO:0005886">
    <property type="term" value="C:plasma membrane"/>
    <property type="evidence" value="ECO:0007669"/>
    <property type="project" value="TreeGrafter"/>
</dbReference>
<feature type="transmembrane region" description="Helical" evidence="8">
    <location>
        <begin position="75"/>
        <end position="94"/>
    </location>
</feature>
<feature type="domain" description="Cation efflux protein cytoplasmic" evidence="10">
    <location>
        <begin position="202"/>
        <end position="279"/>
    </location>
</feature>
<proteinExistence type="inferred from homology"/>
<dbReference type="PANTHER" id="PTHR11562">
    <property type="entry name" value="CATION EFFLUX PROTEIN/ ZINC TRANSPORTER"/>
    <property type="match status" value="1"/>
</dbReference>
<dbReference type="Proteomes" id="UP000593802">
    <property type="component" value="Chromosome"/>
</dbReference>
<dbReference type="InterPro" id="IPR027470">
    <property type="entry name" value="Cation_efflux_CTD"/>
</dbReference>
<evidence type="ECO:0000259" key="10">
    <source>
        <dbReference type="Pfam" id="PF16916"/>
    </source>
</evidence>
<dbReference type="InterPro" id="IPR050681">
    <property type="entry name" value="CDF/SLC30A"/>
</dbReference>
<keyword evidence="5 8" id="KW-1133">Transmembrane helix</keyword>
<evidence type="ECO:0000256" key="6">
    <source>
        <dbReference type="ARBA" id="ARBA00023065"/>
    </source>
</evidence>
<keyword evidence="3" id="KW-0813">Transport</keyword>
<evidence type="ECO:0000256" key="2">
    <source>
        <dbReference type="ARBA" id="ARBA00008873"/>
    </source>
</evidence>
<dbReference type="AlphaFoldDB" id="A0A7I8DE13"/>
<evidence type="ECO:0000256" key="5">
    <source>
        <dbReference type="ARBA" id="ARBA00022989"/>
    </source>
</evidence>
<gene>
    <name evidence="11" type="ORF">skT53_20510</name>
</gene>
<keyword evidence="12" id="KW-1185">Reference proteome</keyword>
<reference evidence="11 12" key="1">
    <citation type="submission" date="2020-08" db="EMBL/GenBank/DDBJ databases">
        <title>Complete Genome Sequence of Effusibacillus dendaii Strain skT53, Isolated from Farmland soil.</title>
        <authorList>
            <person name="Konishi T."/>
            <person name="Kawasaki H."/>
        </authorList>
    </citation>
    <scope>NUCLEOTIDE SEQUENCE [LARGE SCALE GENOMIC DNA]</scope>
    <source>
        <strain evidence="12">skT53</strain>
    </source>
</reference>
<accession>A0A7I8DE13</accession>
<dbReference type="Pfam" id="PF01545">
    <property type="entry name" value="Cation_efflux"/>
    <property type="match status" value="1"/>
</dbReference>
<organism evidence="11 12">
    <name type="scientific">Effusibacillus dendaii</name>
    <dbReference type="NCBI Taxonomy" id="2743772"/>
    <lineage>
        <taxon>Bacteria</taxon>
        <taxon>Bacillati</taxon>
        <taxon>Bacillota</taxon>
        <taxon>Bacilli</taxon>
        <taxon>Bacillales</taxon>
        <taxon>Alicyclobacillaceae</taxon>
        <taxon>Effusibacillus</taxon>
    </lineage>
</organism>
<dbReference type="InterPro" id="IPR002524">
    <property type="entry name" value="Cation_efflux"/>
</dbReference>
<dbReference type="InterPro" id="IPR036837">
    <property type="entry name" value="Cation_efflux_CTD_sf"/>
</dbReference>
<evidence type="ECO:0000256" key="4">
    <source>
        <dbReference type="ARBA" id="ARBA00022692"/>
    </source>
</evidence>
<dbReference type="InterPro" id="IPR058533">
    <property type="entry name" value="Cation_efflux_TM"/>
</dbReference>
<sequence length="296" mass="32986">MHVAHDKLKRGIFLGFVILAVEVIGGIWANSLALLTDAAHMLTDVMSLIVAYFAMRAATAPPSKNMTYGRHRITILAALFNAITLIVIVFYVGFEGYQRLLHPQPVEGAILFVTAVIGVVVNLYIGLGLRDESDNINIRSAMLHVMGDAAASAGVIVAGIIMYFTGWYILDPILSFVIALIVAIGACRVLRETYIVLMEGTPREIDFDEVVETIQSVPGIKEVHDLHIWCLTSNRNAMSGHLVVDGELTIRNSQQMIRQLEKVVLEKFRIGHVTIQFEDDQHPHEDMFAIDREWKH</sequence>
<name>A0A7I8DE13_9BACL</name>
<comment type="subcellular location">
    <subcellularLocation>
        <location evidence="1">Membrane</location>
        <topology evidence="1">Multi-pass membrane protein</topology>
    </subcellularLocation>
</comment>
<dbReference type="Gene3D" id="3.30.70.1350">
    <property type="entry name" value="Cation efflux protein, cytoplasmic domain"/>
    <property type="match status" value="1"/>
</dbReference>
<feature type="transmembrane region" description="Helical" evidence="8">
    <location>
        <begin position="141"/>
        <end position="163"/>
    </location>
</feature>
<dbReference type="Gene3D" id="1.20.1510.10">
    <property type="entry name" value="Cation efflux protein transmembrane domain"/>
    <property type="match status" value="1"/>
</dbReference>
<comment type="similarity">
    <text evidence="2">Belongs to the cation diffusion facilitator (CDF) transporter (TC 2.A.4) family. SLC30A subfamily.</text>
</comment>
<feature type="transmembrane region" description="Helical" evidence="8">
    <location>
        <begin position="109"/>
        <end position="129"/>
    </location>
</feature>
<feature type="domain" description="Cation efflux protein transmembrane" evidence="9">
    <location>
        <begin position="11"/>
        <end position="198"/>
    </location>
</feature>
<dbReference type="PANTHER" id="PTHR11562:SF17">
    <property type="entry name" value="RE54080P-RELATED"/>
    <property type="match status" value="1"/>
</dbReference>
<evidence type="ECO:0000256" key="3">
    <source>
        <dbReference type="ARBA" id="ARBA00022448"/>
    </source>
</evidence>
<protein>
    <submittedName>
        <fullName evidence="11">Cation transporter</fullName>
    </submittedName>
</protein>
<feature type="transmembrane region" description="Helical" evidence="8">
    <location>
        <begin position="12"/>
        <end position="32"/>
    </location>
</feature>
<dbReference type="SUPFAM" id="SSF160240">
    <property type="entry name" value="Cation efflux protein cytoplasmic domain-like"/>
    <property type="match status" value="1"/>
</dbReference>